<reference evidence="3 4" key="1">
    <citation type="submission" date="2019-07" db="EMBL/GenBank/DDBJ databases">
        <title>The draft genome sequence of Aquimarina algiphila M91.</title>
        <authorList>
            <person name="Meng X."/>
        </authorList>
    </citation>
    <scope>NUCLEOTIDE SEQUENCE [LARGE SCALE GENOMIC DNA]</scope>
    <source>
        <strain evidence="3 4">M91</strain>
    </source>
</reference>
<name>A0A554VEC2_9FLAO</name>
<keyword evidence="4" id="KW-1185">Reference proteome</keyword>
<sequence>MNEKGELIAQYKVRIRFSETDALGIVWHGNYLKYFEDGREAFGRKFNISYLNAKENGYATPIVKTVTEHKLPLKYGEIATVKTYYVNTASAKLIFRYIITNETDEIVCTGETVQVFTNLKDNTMSLILPEFFKAWKIQQNLLDA</sequence>
<comment type="similarity">
    <text evidence="1">Belongs to the 4-hydroxybenzoyl-CoA thioesterase family.</text>
</comment>
<dbReference type="PROSITE" id="PS01328">
    <property type="entry name" value="4HBCOA_THIOESTERASE"/>
    <property type="match status" value="1"/>
</dbReference>
<protein>
    <submittedName>
        <fullName evidence="3">Acyl-CoA thioesterase</fullName>
    </submittedName>
</protein>
<dbReference type="AlphaFoldDB" id="A0A554VEC2"/>
<organism evidence="3 4">
    <name type="scientific">Aquimarina algiphila</name>
    <dbReference type="NCBI Taxonomy" id="2047982"/>
    <lineage>
        <taxon>Bacteria</taxon>
        <taxon>Pseudomonadati</taxon>
        <taxon>Bacteroidota</taxon>
        <taxon>Flavobacteriia</taxon>
        <taxon>Flavobacteriales</taxon>
        <taxon>Flavobacteriaceae</taxon>
        <taxon>Aquimarina</taxon>
    </lineage>
</organism>
<comment type="caution">
    <text evidence="3">The sequence shown here is derived from an EMBL/GenBank/DDBJ whole genome shotgun (WGS) entry which is preliminary data.</text>
</comment>
<dbReference type="CDD" id="cd00586">
    <property type="entry name" value="4HBT"/>
    <property type="match status" value="1"/>
</dbReference>
<dbReference type="Pfam" id="PF13279">
    <property type="entry name" value="4HBT_2"/>
    <property type="match status" value="1"/>
</dbReference>
<evidence type="ECO:0000313" key="4">
    <source>
        <dbReference type="Proteomes" id="UP000318833"/>
    </source>
</evidence>
<evidence type="ECO:0000313" key="3">
    <source>
        <dbReference type="EMBL" id="TSE05349.1"/>
    </source>
</evidence>
<dbReference type="Proteomes" id="UP000318833">
    <property type="component" value="Unassembled WGS sequence"/>
</dbReference>
<gene>
    <name evidence="3" type="ORF">FOF46_23060</name>
</gene>
<dbReference type="EMBL" id="VLNR01000062">
    <property type="protein sequence ID" value="TSE05349.1"/>
    <property type="molecule type" value="Genomic_DNA"/>
</dbReference>
<keyword evidence="2" id="KW-0378">Hydrolase</keyword>
<evidence type="ECO:0000256" key="2">
    <source>
        <dbReference type="ARBA" id="ARBA00022801"/>
    </source>
</evidence>
<dbReference type="SUPFAM" id="SSF54637">
    <property type="entry name" value="Thioesterase/thiol ester dehydrase-isomerase"/>
    <property type="match status" value="1"/>
</dbReference>
<proteinExistence type="inferred from homology"/>
<dbReference type="PANTHER" id="PTHR31793">
    <property type="entry name" value="4-HYDROXYBENZOYL-COA THIOESTERASE FAMILY MEMBER"/>
    <property type="match status" value="1"/>
</dbReference>
<dbReference type="NCBIfam" id="TIGR00051">
    <property type="entry name" value="YbgC/FadM family acyl-CoA thioesterase"/>
    <property type="match status" value="1"/>
</dbReference>
<dbReference type="InterPro" id="IPR029069">
    <property type="entry name" value="HotDog_dom_sf"/>
</dbReference>
<evidence type="ECO:0000256" key="1">
    <source>
        <dbReference type="ARBA" id="ARBA00005953"/>
    </source>
</evidence>
<dbReference type="InterPro" id="IPR050563">
    <property type="entry name" value="4-hydroxybenzoyl-CoA_TE"/>
</dbReference>
<dbReference type="RefSeq" id="WP_109438518.1">
    <property type="nucleotide sequence ID" value="NZ_CANLFO010000022.1"/>
</dbReference>
<dbReference type="OrthoDB" id="9800856at2"/>
<dbReference type="PANTHER" id="PTHR31793:SF27">
    <property type="entry name" value="NOVEL THIOESTERASE SUPERFAMILY DOMAIN AND SAPOSIN A-TYPE DOMAIN CONTAINING PROTEIN (0610012H03RIK)"/>
    <property type="match status" value="1"/>
</dbReference>
<dbReference type="Gene3D" id="3.10.129.10">
    <property type="entry name" value="Hotdog Thioesterase"/>
    <property type="match status" value="1"/>
</dbReference>
<dbReference type="InterPro" id="IPR006684">
    <property type="entry name" value="YbgC/YbaW"/>
</dbReference>
<accession>A0A554VEC2</accession>
<dbReference type="InterPro" id="IPR008272">
    <property type="entry name" value="HB-CoA_thioesterase_AS"/>
</dbReference>
<dbReference type="GO" id="GO:0047617">
    <property type="term" value="F:fatty acyl-CoA hydrolase activity"/>
    <property type="evidence" value="ECO:0007669"/>
    <property type="project" value="TreeGrafter"/>
</dbReference>